<evidence type="ECO:0000313" key="4">
    <source>
        <dbReference type="EMBL" id="MBD2179946.1"/>
    </source>
</evidence>
<reference evidence="4" key="2">
    <citation type="submission" date="2020-08" db="EMBL/GenBank/DDBJ databases">
        <authorList>
            <person name="Chen M."/>
            <person name="Teng W."/>
            <person name="Zhao L."/>
            <person name="Hu C."/>
            <person name="Zhou Y."/>
            <person name="Han B."/>
            <person name="Song L."/>
            <person name="Shu W."/>
        </authorList>
    </citation>
    <scope>NUCLEOTIDE SEQUENCE</scope>
    <source>
        <strain evidence="4">FACHB-1375</strain>
    </source>
</reference>
<dbReference type="RefSeq" id="WP_190461643.1">
    <property type="nucleotide sequence ID" value="NZ_JACJPW010000003.1"/>
</dbReference>
<organism evidence="4 5">
    <name type="scientific">Aerosakkonema funiforme FACHB-1375</name>
    <dbReference type="NCBI Taxonomy" id="2949571"/>
    <lineage>
        <taxon>Bacteria</taxon>
        <taxon>Bacillati</taxon>
        <taxon>Cyanobacteriota</taxon>
        <taxon>Cyanophyceae</taxon>
        <taxon>Oscillatoriophycideae</taxon>
        <taxon>Aerosakkonematales</taxon>
        <taxon>Aerosakkonemataceae</taxon>
        <taxon>Aerosakkonema</taxon>
    </lineage>
</organism>
<dbReference type="AlphaFoldDB" id="A0A926ZGL6"/>
<evidence type="ECO:0000256" key="3">
    <source>
        <dbReference type="SAM" id="Phobius"/>
    </source>
</evidence>
<name>A0A926ZGL6_9CYAN</name>
<feature type="transmembrane region" description="Helical" evidence="3">
    <location>
        <begin position="127"/>
        <end position="148"/>
    </location>
</feature>
<comment type="caution">
    <text evidence="4">The sequence shown here is derived from an EMBL/GenBank/DDBJ whole genome shotgun (WGS) entry which is preliminary data.</text>
</comment>
<keyword evidence="5" id="KW-1185">Reference proteome</keyword>
<evidence type="ECO:0000313" key="5">
    <source>
        <dbReference type="Proteomes" id="UP000641646"/>
    </source>
</evidence>
<gene>
    <name evidence="4" type="ORF">H6G03_02260</name>
</gene>
<reference evidence="4" key="1">
    <citation type="journal article" date="2015" name="ISME J.">
        <title>Draft Genome Sequence of Streptomyces incarnatus NRRL8089, which Produces the Nucleoside Antibiotic Sinefungin.</title>
        <authorList>
            <person name="Oshima K."/>
            <person name="Hattori M."/>
            <person name="Shimizu H."/>
            <person name="Fukuda K."/>
            <person name="Nemoto M."/>
            <person name="Inagaki K."/>
            <person name="Tamura T."/>
        </authorList>
    </citation>
    <scope>NUCLEOTIDE SEQUENCE</scope>
    <source>
        <strain evidence="4">FACHB-1375</strain>
    </source>
</reference>
<proteinExistence type="predicted"/>
<accession>A0A926ZGL6</accession>
<dbReference type="EMBL" id="JACJPW010000003">
    <property type="protein sequence ID" value="MBD2179946.1"/>
    <property type="molecule type" value="Genomic_DNA"/>
</dbReference>
<sequence length="185" mass="20444">MSTEKVTKVKNALGKVIHITTKEMFRSLFFPGYIIYEVLLDSQKPENIDSRLARLEQIKQDLKEAISAVDSLQSEAQQRKGEVEKLRAAIKKLEEDKNNVENILQVSEESFARLLSRANSKGRIRGWIDGLIVGFVSGVISSLVAGYIGNVLNPPTKTPSAPILDNQTSPSAPPKTNSKTPVNQK</sequence>
<feature type="region of interest" description="Disordered" evidence="2">
    <location>
        <begin position="157"/>
        <end position="185"/>
    </location>
</feature>
<evidence type="ECO:0000256" key="1">
    <source>
        <dbReference type="SAM" id="Coils"/>
    </source>
</evidence>
<feature type="coiled-coil region" evidence="1">
    <location>
        <begin position="52"/>
        <end position="110"/>
    </location>
</feature>
<keyword evidence="3" id="KW-0812">Transmembrane</keyword>
<keyword evidence="3" id="KW-0472">Membrane</keyword>
<keyword evidence="3" id="KW-1133">Transmembrane helix</keyword>
<keyword evidence="1" id="KW-0175">Coiled coil</keyword>
<dbReference type="Proteomes" id="UP000641646">
    <property type="component" value="Unassembled WGS sequence"/>
</dbReference>
<evidence type="ECO:0000256" key="2">
    <source>
        <dbReference type="SAM" id="MobiDB-lite"/>
    </source>
</evidence>
<protein>
    <submittedName>
        <fullName evidence="4">Uncharacterized protein</fullName>
    </submittedName>
</protein>